<keyword evidence="1" id="KW-0813">Transport</keyword>
<dbReference type="PANTHER" id="PTHR43687:SF6">
    <property type="entry name" value="L-ASPARTATE SEMIALDEHYDE SULFURTRANSFERASE IRON-SULFUR SUBUNIT"/>
    <property type="match status" value="1"/>
</dbReference>
<keyword evidence="6" id="KW-0408">Iron</keyword>
<dbReference type="PROSITE" id="PS00198">
    <property type="entry name" value="4FE4S_FER_1"/>
    <property type="match status" value="2"/>
</dbReference>
<reference evidence="9 10" key="1">
    <citation type="submission" date="2016-11" db="EMBL/GenBank/DDBJ databases">
        <authorList>
            <person name="Jaros S."/>
            <person name="Januszkiewicz K."/>
            <person name="Wedrychowicz H."/>
        </authorList>
    </citation>
    <scope>NUCLEOTIDE SEQUENCE [LARGE SCALE GENOMIC DNA]</scope>
    <source>
        <strain evidence="9 10">DSM 15212</strain>
    </source>
</reference>
<evidence type="ECO:0000259" key="8">
    <source>
        <dbReference type="PROSITE" id="PS51379"/>
    </source>
</evidence>
<dbReference type="InterPro" id="IPR017896">
    <property type="entry name" value="4Fe4S_Fe-S-bd"/>
</dbReference>
<dbReference type="OrthoDB" id="9803192at2"/>
<keyword evidence="3" id="KW-0479">Metal-binding</keyword>
<keyword evidence="7" id="KW-0411">Iron-sulfur</keyword>
<evidence type="ECO:0000256" key="5">
    <source>
        <dbReference type="ARBA" id="ARBA00022982"/>
    </source>
</evidence>
<dbReference type="AlphaFoldDB" id="A0A1M6LJH2"/>
<dbReference type="Pfam" id="PF09383">
    <property type="entry name" value="NIL"/>
    <property type="match status" value="1"/>
</dbReference>
<dbReference type="RefSeq" id="WP_073147272.1">
    <property type="nucleotide sequence ID" value="NZ_FRAG01000006.1"/>
</dbReference>
<name>A0A1M6LJH2_PARC5</name>
<dbReference type="EMBL" id="FRAG01000006">
    <property type="protein sequence ID" value="SHJ71335.1"/>
    <property type="molecule type" value="Genomic_DNA"/>
</dbReference>
<feature type="domain" description="4Fe-4S ferredoxin-type" evidence="8">
    <location>
        <begin position="105"/>
        <end position="133"/>
    </location>
</feature>
<dbReference type="InterPro" id="IPR018449">
    <property type="entry name" value="NIL_domain"/>
</dbReference>
<dbReference type="Gene3D" id="3.30.70.20">
    <property type="match status" value="2"/>
</dbReference>
<keyword evidence="5" id="KW-0249">Electron transport</keyword>
<keyword evidence="4" id="KW-0677">Repeat</keyword>
<sequence>MKKLLLLSFPSNLTGEPITYTLIKNYDLKINILRASIDYNIEGSLFLQVEGLEEKLDLSIKYLKIKGVKVKVINTAITIDEDKCVNCGACTAICEVGALTMDESWKVTFKKHRCLDCKLCIKACPVRAITSIV</sequence>
<dbReference type="InterPro" id="IPR017900">
    <property type="entry name" value="4Fe4S_Fe_S_CS"/>
</dbReference>
<proteinExistence type="predicted"/>
<dbReference type="SUPFAM" id="SSF54862">
    <property type="entry name" value="4Fe-4S ferredoxins"/>
    <property type="match status" value="1"/>
</dbReference>
<gene>
    <name evidence="9" type="ORF">SAMN02745912_00832</name>
</gene>
<dbReference type="PANTHER" id="PTHR43687">
    <property type="entry name" value="ADENYLYLSULFATE REDUCTASE, BETA SUBUNIT"/>
    <property type="match status" value="1"/>
</dbReference>
<dbReference type="InterPro" id="IPR045865">
    <property type="entry name" value="ACT-like_dom_sf"/>
</dbReference>
<evidence type="ECO:0000313" key="10">
    <source>
        <dbReference type="Proteomes" id="UP000184465"/>
    </source>
</evidence>
<dbReference type="Proteomes" id="UP000184465">
    <property type="component" value="Unassembled WGS sequence"/>
</dbReference>
<dbReference type="STRING" id="1121301.SAMN02745912_00832"/>
<evidence type="ECO:0000256" key="1">
    <source>
        <dbReference type="ARBA" id="ARBA00022448"/>
    </source>
</evidence>
<dbReference type="GO" id="GO:0051539">
    <property type="term" value="F:4 iron, 4 sulfur cluster binding"/>
    <property type="evidence" value="ECO:0007669"/>
    <property type="project" value="UniProtKB-KW"/>
</dbReference>
<evidence type="ECO:0000313" key="9">
    <source>
        <dbReference type="EMBL" id="SHJ71335.1"/>
    </source>
</evidence>
<dbReference type="InterPro" id="IPR050572">
    <property type="entry name" value="Fe-S_Ferredoxin"/>
</dbReference>
<dbReference type="SUPFAM" id="SSF55021">
    <property type="entry name" value="ACT-like"/>
    <property type="match status" value="1"/>
</dbReference>
<dbReference type="SMART" id="SM00930">
    <property type="entry name" value="NIL"/>
    <property type="match status" value="1"/>
</dbReference>
<dbReference type="GO" id="GO:0046872">
    <property type="term" value="F:metal ion binding"/>
    <property type="evidence" value="ECO:0007669"/>
    <property type="project" value="UniProtKB-KW"/>
</dbReference>
<organism evidence="9 10">
    <name type="scientific">Paramaledivibacter caminithermalis (strain DSM 15212 / CIP 107654 / DViRD3)</name>
    <name type="common">Clostridium caminithermale</name>
    <dbReference type="NCBI Taxonomy" id="1121301"/>
    <lineage>
        <taxon>Bacteria</taxon>
        <taxon>Bacillati</taxon>
        <taxon>Bacillota</taxon>
        <taxon>Clostridia</taxon>
        <taxon>Peptostreptococcales</taxon>
        <taxon>Caminicellaceae</taxon>
        <taxon>Paramaledivibacter</taxon>
    </lineage>
</organism>
<keyword evidence="2" id="KW-0004">4Fe-4S</keyword>
<feature type="domain" description="4Fe-4S ferredoxin-type" evidence="8">
    <location>
        <begin position="75"/>
        <end position="104"/>
    </location>
</feature>
<protein>
    <submittedName>
        <fullName evidence="9">NIL domain-containing protein</fullName>
    </submittedName>
</protein>
<dbReference type="Gene3D" id="3.30.70.260">
    <property type="match status" value="1"/>
</dbReference>
<evidence type="ECO:0000256" key="4">
    <source>
        <dbReference type="ARBA" id="ARBA00022737"/>
    </source>
</evidence>
<dbReference type="Pfam" id="PF12838">
    <property type="entry name" value="Fer4_7"/>
    <property type="match status" value="1"/>
</dbReference>
<evidence type="ECO:0000256" key="6">
    <source>
        <dbReference type="ARBA" id="ARBA00023004"/>
    </source>
</evidence>
<evidence type="ECO:0000256" key="3">
    <source>
        <dbReference type="ARBA" id="ARBA00022723"/>
    </source>
</evidence>
<accession>A0A1M6LJH2</accession>
<evidence type="ECO:0000256" key="7">
    <source>
        <dbReference type="ARBA" id="ARBA00023014"/>
    </source>
</evidence>
<evidence type="ECO:0000256" key="2">
    <source>
        <dbReference type="ARBA" id="ARBA00022485"/>
    </source>
</evidence>
<keyword evidence="10" id="KW-1185">Reference proteome</keyword>
<dbReference type="PROSITE" id="PS51379">
    <property type="entry name" value="4FE4S_FER_2"/>
    <property type="match status" value="2"/>
</dbReference>